<dbReference type="Gene3D" id="2.10.50.30">
    <property type="entry name" value="GPCR, family 3, nine cysteines domain"/>
    <property type="match status" value="1"/>
</dbReference>
<dbReference type="Gene3D" id="3.40.50.2300">
    <property type="match status" value="2"/>
</dbReference>
<keyword evidence="3" id="KW-1003">Cell membrane</keyword>
<evidence type="ECO:0000256" key="1">
    <source>
        <dbReference type="ARBA" id="ARBA00004651"/>
    </source>
</evidence>
<evidence type="ECO:0000256" key="6">
    <source>
        <dbReference type="ARBA" id="ARBA00023040"/>
    </source>
</evidence>
<evidence type="ECO:0000259" key="14">
    <source>
        <dbReference type="PROSITE" id="PS50259"/>
    </source>
</evidence>
<evidence type="ECO:0000256" key="13">
    <source>
        <dbReference type="SAM" id="SignalP"/>
    </source>
</evidence>
<feature type="signal peptide" evidence="13">
    <location>
        <begin position="1"/>
        <end position="19"/>
    </location>
</feature>
<dbReference type="InterPro" id="IPR017978">
    <property type="entry name" value="GPCR_3_C"/>
</dbReference>
<dbReference type="GO" id="GO:0004930">
    <property type="term" value="F:G protein-coupled receptor activity"/>
    <property type="evidence" value="ECO:0007669"/>
    <property type="project" value="UniProtKB-KW"/>
</dbReference>
<dbReference type="PRINTS" id="PR00248">
    <property type="entry name" value="GPCRMGR"/>
</dbReference>
<dbReference type="CDD" id="cd15934">
    <property type="entry name" value="7tmC_mGluRs_group2_3"/>
    <property type="match status" value="1"/>
</dbReference>
<feature type="transmembrane region" description="Helical" evidence="12">
    <location>
        <begin position="703"/>
        <end position="724"/>
    </location>
</feature>
<dbReference type="GeneID" id="109476788"/>
<dbReference type="RefSeq" id="XP_019633365.1">
    <property type="nucleotide sequence ID" value="XM_019777806.1"/>
</dbReference>
<dbReference type="FunFam" id="3.40.50.2300:FF:000009">
    <property type="entry name" value="Glutamate receptor, metabotropic 4"/>
    <property type="match status" value="1"/>
</dbReference>
<evidence type="ECO:0000256" key="3">
    <source>
        <dbReference type="ARBA" id="ARBA00022475"/>
    </source>
</evidence>
<evidence type="ECO:0000313" key="16">
    <source>
        <dbReference type="RefSeq" id="XP_019633365.1"/>
    </source>
</evidence>
<dbReference type="InterPro" id="IPR038550">
    <property type="entry name" value="GPCR_3_9-Cys_sf"/>
</dbReference>
<keyword evidence="10" id="KW-0325">Glycoprotein</keyword>
<dbReference type="InterPro" id="IPR001828">
    <property type="entry name" value="ANF_lig-bd_rcpt"/>
</dbReference>
<evidence type="ECO:0000256" key="12">
    <source>
        <dbReference type="SAM" id="Phobius"/>
    </source>
</evidence>
<accession>A0A6P4YVH9</accession>
<dbReference type="Pfam" id="PF00003">
    <property type="entry name" value="7tm_3"/>
    <property type="match status" value="1"/>
</dbReference>
<dbReference type="Proteomes" id="UP000515135">
    <property type="component" value="Unplaced"/>
</dbReference>
<sequence>MMTLARAVLVVAFLGVVACRAVLTEEGSVILDGNITLGGLFPVHSRGPNGVGCGEVKEEAGVQRMEAMLYAIDKINRDDTLLPGVTLGAHVLDTCSSDTHALGKAMTFFIKDRSVYDGPDTTGASVRDAVCKDGAPAFKKPRRPVVGVIGAASSSVSVNVANILRLFKIPQISYASTSAELSDKSRFDYFSRVVPPDTYQAQAMVDLAKELGWTYVSTVASEGNYGENGVETFAARARQNGVCIAASEKIDRHASDETFEDIIEYLGKTPKARAVIVFADEDDLKKLIAAAKRLGVDRHLLWVGSDSWGTKVTPVEGQEETAEGAITILFKSKTISEFDSYFTKLKPENNRRDVWFEEYWESHFHCRFNISSDSGTSAGLRRCTGKKTVSTDSGYVQEGKVQFVVDSVYAMAHALHDMRNDLCPGTTSGLCEEMEHWNNVHGEQFLEYIRNVTFRGIGGDTVAFNALGDGPGRYDIYQYQNKNGVYQYVPIGTWDDSRARRLSLRPSLLHWPGNQTMASPTSICSSECAPGERKIQQASACCWVCQRCERATQRLRDESTCEDCPEGQKPGANWTTCEDIRIRSVSWTSLYSSIPIVFSVLGILVVATVVGIYKVYSDTPVVRASGRELSYVLLAGIFLCYCMTFILLSPPSPVTCCVTRVFLGLGLAMCYSALLIKTNRIYRIFEDGKKSAKAVKWISPKSQLIFCALFVSIQLFAVVVWLVVDPPDTYVEYTAIESPDAVGVRRCNVSDTSLVISLAYNMLLVVLCTVYAFMTRNIPSSYNESKYIAFSMYTTCIVWLAFIPIFFGTAHSPEKMQIQVTTLTVSISMSGTVSLACLFAPKVYIILFQPHKNVRASSATKAAMVAKRWQQVARKRSEQRSSVSVVMRNGDLEVSSPEQPDMDIQKIPSSDTIVSTSDGKPVYRFGALVDRTTEVAESGVLTTNV</sequence>
<dbReference type="InterPro" id="IPR000162">
    <property type="entry name" value="GPCR_3_mtglu_rcpt"/>
</dbReference>
<dbReference type="SUPFAM" id="SSF53822">
    <property type="entry name" value="Periplasmic binding protein-like I"/>
    <property type="match status" value="1"/>
</dbReference>
<evidence type="ECO:0000256" key="9">
    <source>
        <dbReference type="ARBA" id="ARBA00023170"/>
    </source>
</evidence>
<keyword evidence="8" id="KW-1015">Disulfide bond</keyword>
<keyword evidence="15" id="KW-1185">Reference proteome</keyword>
<evidence type="ECO:0000256" key="10">
    <source>
        <dbReference type="ARBA" id="ARBA00023180"/>
    </source>
</evidence>
<dbReference type="InterPro" id="IPR050726">
    <property type="entry name" value="mGluR"/>
</dbReference>
<dbReference type="PROSITE" id="PS50259">
    <property type="entry name" value="G_PROTEIN_RECEP_F3_4"/>
    <property type="match status" value="1"/>
</dbReference>
<feature type="transmembrane region" description="Helical" evidence="12">
    <location>
        <begin position="827"/>
        <end position="848"/>
    </location>
</feature>
<feature type="transmembrane region" description="Helical" evidence="12">
    <location>
        <begin position="590"/>
        <end position="616"/>
    </location>
</feature>
<dbReference type="GO" id="GO:0005886">
    <property type="term" value="C:plasma membrane"/>
    <property type="evidence" value="ECO:0007669"/>
    <property type="project" value="UniProtKB-SubCell"/>
</dbReference>
<dbReference type="PANTHER" id="PTHR24060">
    <property type="entry name" value="METABOTROPIC GLUTAMATE RECEPTOR"/>
    <property type="match status" value="1"/>
</dbReference>
<evidence type="ECO:0000256" key="11">
    <source>
        <dbReference type="ARBA" id="ARBA00023224"/>
    </source>
</evidence>
<comment type="similarity">
    <text evidence="2">Belongs to the G-protein coupled receptor 3 family.</text>
</comment>
<evidence type="ECO:0000256" key="5">
    <source>
        <dbReference type="ARBA" id="ARBA00022989"/>
    </source>
</evidence>
<dbReference type="KEGG" id="bbel:109476788"/>
<evidence type="ECO:0000256" key="2">
    <source>
        <dbReference type="ARBA" id="ARBA00007242"/>
    </source>
</evidence>
<proteinExistence type="inferred from homology"/>
<dbReference type="Pfam" id="PF07562">
    <property type="entry name" value="NCD3G"/>
    <property type="match status" value="1"/>
</dbReference>
<protein>
    <submittedName>
        <fullName evidence="16">Metabotropic glutamate receptor 6-like</fullName>
    </submittedName>
</protein>
<name>A0A6P4YVH9_BRABE</name>
<gene>
    <name evidence="16" type="primary">LOC109476788</name>
</gene>
<keyword evidence="13" id="KW-0732">Signal</keyword>
<dbReference type="PROSITE" id="PS00981">
    <property type="entry name" value="G_PROTEIN_RECEP_F3_3"/>
    <property type="match status" value="1"/>
</dbReference>
<keyword evidence="9" id="KW-0675">Receptor</keyword>
<feature type="domain" description="G-protein coupled receptors family 3 profile" evidence="14">
    <location>
        <begin position="591"/>
        <end position="862"/>
    </location>
</feature>
<keyword evidence="4 12" id="KW-0812">Transmembrane</keyword>
<evidence type="ECO:0000313" key="15">
    <source>
        <dbReference type="Proteomes" id="UP000515135"/>
    </source>
</evidence>
<evidence type="ECO:0000256" key="4">
    <source>
        <dbReference type="ARBA" id="ARBA00022692"/>
    </source>
</evidence>
<dbReference type="PRINTS" id="PR00593">
    <property type="entry name" value="MTABOTROPICR"/>
</dbReference>
<dbReference type="InterPro" id="IPR028082">
    <property type="entry name" value="Peripla_BP_I"/>
</dbReference>
<dbReference type="PROSITE" id="PS00979">
    <property type="entry name" value="G_PROTEIN_RECEP_F3_1"/>
    <property type="match status" value="1"/>
</dbReference>
<evidence type="ECO:0000256" key="7">
    <source>
        <dbReference type="ARBA" id="ARBA00023136"/>
    </source>
</evidence>
<dbReference type="InterPro" id="IPR000337">
    <property type="entry name" value="GPCR_3"/>
</dbReference>
<dbReference type="InterPro" id="IPR011500">
    <property type="entry name" value="GPCR_3_9-Cys_dom"/>
</dbReference>
<feature type="transmembrane region" description="Helical" evidence="12">
    <location>
        <begin position="787"/>
        <end position="807"/>
    </location>
</feature>
<evidence type="ECO:0000256" key="8">
    <source>
        <dbReference type="ARBA" id="ARBA00023157"/>
    </source>
</evidence>
<dbReference type="InterPro" id="IPR017979">
    <property type="entry name" value="GPCR_3_CS"/>
</dbReference>
<organism evidence="15 16">
    <name type="scientific">Branchiostoma belcheri</name>
    <name type="common">Amphioxus</name>
    <dbReference type="NCBI Taxonomy" id="7741"/>
    <lineage>
        <taxon>Eukaryota</taxon>
        <taxon>Metazoa</taxon>
        <taxon>Chordata</taxon>
        <taxon>Cephalochordata</taxon>
        <taxon>Leptocardii</taxon>
        <taxon>Amphioxiformes</taxon>
        <taxon>Branchiostomatidae</taxon>
        <taxon>Branchiostoma</taxon>
    </lineage>
</organism>
<keyword evidence="7 12" id="KW-0472">Membrane</keyword>
<dbReference type="AlphaFoldDB" id="A0A6P4YVH9"/>
<comment type="subcellular location">
    <subcellularLocation>
        <location evidence="1">Cell membrane</location>
        <topology evidence="1">Multi-pass membrane protein</topology>
    </subcellularLocation>
</comment>
<feature type="transmembrane region" description="Helical" evidence="12">
    <location>
        <begin position="628"/>
        <end position="649"/>
    </location>
</feature>
<dbReference type="Pfam" id="PF01094">
    <property type="entry name" value="ANF_receptor"/>
    <property type="match status" value="1"/>
</dbReference>
<keyword evidence="11" id="KW-0807">Transducer</keyword>
<feature type="transmembrane region" description="Helical" evidence="12">
    <location>
        <begin position="754"/>
        <end position="775"/>
    </location>
</feature>
<reference evidence="16" key="1">
    <citation type="submission" date="2025-08" db="UniProtKB">
        <authorList>
            <consortium name="RefSeq"/>
        </authorList>
    </citation>
    <scope>IDENTIFICATION</scope>
    <source>
        <tissue evidence="16">Gonad</tissue>
    </source>
</reference>
<dbReference type="OrthoDB" id="425344at2759"/>
<dbReference type="PROSITE" id="PS51257">
    <property type="entry name" value="PROKAR_LIPOPROTEIN"/>
    <property type="match status" value="1"/>
</dbReference>
<keyword evidence="6" id="KW-0297">G-protein coupled receptor</keyword>
<feature type="chain" id="PRO_5027951748" evidence="13">
    <location>
        <begin position="20"/>
        <end position="945"/>
    </location>
</feature>
<feature type="transmembrane region" description="Helical" evidence="12">
    <location>
        <begin position="661"/>
        <end position="682"/>
    </location>
</feature>
<keyword evidence="5 12" id="KW-1133">Transmembrane helix</keyword>